<dbReference type="EMBL" id="BAAAZA010000041">
    <property type="protein sequence ID" value="GAA3898983.1"/>
    <property type="molecule type" value="Genomic_DNA"/>
</dbReference>
<dbReference type="InterPro" id="IPR053141">
    <property type="entry name" value="Mycobact_SerProt_Inhib_Rv3364c"/>
</dbReference>
<dbReference type="Proteomes" id="UP001501563">
    <property type="component" value="Unassembled WGS sequence"/>
</dbReference>
<evidence type="ECO:0000259" key="2">
    <source>
        <dbReference type="SMART" id="SM00960"/>
    </source>
</evidence>
<feature type="region of interest" description="Disordered" evidence="1">
    <location>
        <begin position="1"/>
        <end position="20"/>
    </location>
</feature>
<reference evidence="4" key="1">
    <citation type="journal article" date="2019" name="Int. J. Syst. Evol. Microbiol.">
        <title>The Global Catalogue of Microorganisms (GCM) 10K type strain sequencing project: providing services to taxonomists for standard genome sequencing and annotation.</title>
        <authorList>
            <consortium name="The Broad Institute Genomics Platform"/>
            <consortium name="The Broad Institute Genome Sequencing Center for Infectious Disease"/>
            <person name="Wu L."/>
            <person name="Ma J."/>
        </authorList>
    </citation>
    <scope>NUCLEOTIDE SEQUENCE [LARGE SCALE GENOMIC DNA]</scope>
    <source>
        <strain evidence="4">JCM 16578</strain>
    </source>
</reference>
<feature type="compositionally biased region" description="Polar residues" evidence="1">
    <location>
        <begin position="1"/>
        <end position="17"/>
    </location>
</feature>
<evidence type="ECO:0000256" key="1">
    <source>
        <dbReference type="SAM" id="MobiDB-lite"/>
    </source>
</evidence>
<dbReference type="SUPFAM" id="SSF103196">
    <property type="entry name" value="Roadblock/LC7 domain"/>
    <property type="match status" value="1"/>
</dbReference>
<evidence type="ECO:0000313" key="3">
    <source>
        <dbReference type="EMBL" id="GAA3898983.1"/>
    </source>
</evidence>
<dbReference type="Pfam" id="PF03259">
    <property type="entry name" value="Robl_LC7"/>
    <property type="match status" value="1"/>
</dbReference>
<accession>A0ABP7LGJ2</accession>
<name>A0ABP7LGJ2_9ACTN</name>
<organism evidence="3 4">
    <name type="scientific">Streptomyces lannensis</name>
    <dbReference type="NCBI Taxonomy" id="766498"/>
    <lineage>
        <taxon>Bacteria</taxon>
        <taxon>Bacillati</taxon>
        <taxon>Actinomycetota</taxon>
        <taxon>Actinomycetes</taxon>
        <taxon>Kitasatosporales</taxon>
        <taxon>Streptomycetaceae</taxon>
        <taxon>Streptomyces</taxon>
    </lineage>
</organism>
<proteinExistence type="predicted"/>
<dbReference type="RefSeq" id="WP_345553804.1">
    <property type="nucleotide sequence ID" value="NZ_BAAAZA010000041.1"/>
</dbReference>
<sequence>MTTPDLNSPADSITSARGPQVKDATTDMAWLLRDFATTVPGVTHALLLSRDGLKLLDSGLDRNWADELAAAFCGLASLAHNITGPTRKKRPTQQILFERDDALFFLQSAGRSAAFEATLGMRPKEVDTVLGVISRPDAEAGTVGFEMERLINRFAPYMTIPVRHPAASDDAR</sequence>
<keyword evidence="4" id="KW-1185">Reference proteome</keyword>
<dbReference type="SMART" id="SM00960">
    <property type="entry name" value="Robl_LC7"/>
    <property type="match status" value="1"/>
</dbReference>
<dbReference type="InterPro" id="IPR004942">
    <property type="entry name" value="Roadblock/LAMTOR2_dom"/>
</dbReference>
<dbReference type="Gene3D" id="3.30.450.30">
    <property type="entry name" value="Dynein light chain 2a, cytoplasmic"/>
    <property type="match status" value="1"/>
</dbReference>
<feature type="domain" description="Roadblock/LAMTOR2" evidence="2">
    <location>
        <begin position="29"/>
        <end position="134"/>
    </location>
</feature>
<gene>
    <name evidence="3" type="ORF">GCM10022207_79420</name>
</gene>
<protein>
    <submittedName>
        <fullName evidence="3">Roadblock/LC7 domain-containing protein</fullName>
    </submittedName>
</protein>
<dbReference type="PANTHER" id="PTHR36222">
    <property type="entry name" value="SERINE PROTEASE INHIBITOR RV3364C"/>
    <property type="match status" value="1"/>
</dbReference>
<dbReference type="PANTHER" id="PTHR36222:SF1">
    <property type="entry name" value="SERINE PROTEASE INHIBITOR RV3364C"/>
    <property type="match status" value="1"/>
</dbReference>
<comment type="caution">
    <text evidence="3">The sequence shown here is derived from an EMBL/GenBank/DDBJ whole genome shotgun (WGS) entry which is preliminary data.</text>
</comment>
<evidence type="ECO:0000313" key="4">
    <source>
        <dbReference type="Proteomes" id="UP001501563"/>
    </source>
</evidence>